<comment type="caution">
    <text evidence="5">The sequence shown here is derived from an EMBL/GenBank/DDBJ whole genome shotgun (WGS) entry which is preliminary data.</text>
</comment>
<dbReference type="Proteomes" id="UP001596501">
    <property type="component" value="Unassembled WGS sequence"/>
</dbReference>
<dbReference type="InterPro" id="IPR004358">
    <property type="entry name" value="Sig_transdc_His_kin-like_C"/>
</dbReference>
<evidence type="ECO:0000313" key="5">
    <source>
        <dbReference type="EMBL" id="MFC7409716.1"/>
    </source>
</evidence>
<dbReference type="PANTHER" id="PTHR43065:SF42">
    <property type="entry name" value="TWO-COMPONENT SENSOR PPRA"/>
    <property type="match status" value="1"/>
</dbReference>
<keyword evidence="6" id="KW-1185">Reference proteome</keyword>
<dbReference type="PRINTS" id="PR00344">
    <property type="entry name" value="BCTRLSENSOR"/>
</dbReference>
<dbReference type="InterPro" id="IPR003594">
    <property type="entry name" value="HATPase_dom"/>
</dbReference>
<evidence type="ECO:0000256" key="2">
    <source>
        <dbReference type="ARBA" id="ARBA00012438"/>
    </source>
</evidence>
<dbReference type="SUPFAM" id="SSF55874">
    <property type="entry name" value="ATPase domain of HSP90 chaperone/DNA topoisomerase II/histidine kinase"/>
    <property type="match status" value="1"/>
</dbReference>
<keyword evidence="3" id="KW-0472">Membrane</keyword>
<name>A0ABW2QK86_9BURK</name>
<evidence type="ECO:0000259" key="4">
    <source>
        <dbReference type="PROSITE" id="PS50109"/>
    </source>
</evidence>
<gene>
    <name evidence="5" type="ORF">ACFQPB_12665</name>
</gene>
<dbReference type="Gene3D" id="3.30.565.10">
    <property type="entry name" value="Histidine kinase-like ATPase, C-terminal domain"/>
    <property type="match status" value="1"/>
</dbReference>
<dbReference type="InterPro" id="IPR005467">
    <property type="entry name" value="His_kinase_dom"/>
</dbReference>
<protein>
    <recommendedName>
        <fullName evidence="2">histidine kinase</fullName>
        <ecNumber evidence="2">2.7.13.3</ecNumber>
    </recommendedName>
</protein>
<keyword evidence="5" id="KW-0808">Transferase</keyword>
<feature type="transmembrane region" description="Helical" evidence="3">
    <location>
        <begin position="112"/>
        <end position="132"/>
    </location>
</feature>
<dbReference type="SMART" id="SM00387">
    <property type="entry name" value="HATPase_c"/>
    <property type="match status" value="1"/>
</dbReference>
<dbReference type="GO" id="GO:0016301">
    <property type="term" value="F:kinase activity"/>
    <property type="evidence" value="ECO:0007669"/>
    <property type="project" value="UniProtKB-KW"/>
</dbReference>
<dbReference type="EC" id="2.7.13.3" evidence="2"/>
<dbReference type="RefSeq" id="WP_382223774.1">
    <property type="nucleotide sequence ID" value="NZ_JBHTCA010000008.1"/>
</dbReference>
<keyword evidence="3" id="KW-1133">Transmembrane helix</keyword>
<reference evidence="6" key="1">
    <citation type="journal article" date="2019" name="Int. J. Syst. Evol. Microbiol.">
        <title>The Global Catalogue of Microorganisms (GCM) 10K type strain sequencing project: providing services to taxonomists for standard genome sequencing and annotation.</title>
        <authorList>
            <consortium name="The Broad Institute Genomics Platform"/>
            <consortium name="The Broad Institute Genome Sequencing Center for Infectious Disease"/>
            <person name="Wu L."/>
            <person name="Ma J."/>
        </authorList>
    </citation>
    <scope>NUCLEOTIDE SEQUENCE [LARGE SCALE GENOMIC DNA]</scope>
    <source>
        <strain evidence="6">CGMCC 1.12371</strain>
    </source>
</reference>
<feature type="transmembrane region" description="Helical" evidence="3">
    <location>
        <begin position="47"/>
        <end position="66"/>
    </location>
</feature>
<dbReference type="EMBL" id="JBHTCA010000008">
    <property type="protein sequence ID" value="MFC7409716.1"/>
    <property type="molecule type" value="Genomic_DNA"/>
</dbReference>
<proteinExistence type="predicted"/>
<feature type="domain" description="Histidine kinase" evidence="4">
    <location>
        <begin position="251"/>
        <end position="482"/>
    </location>
</feature>
<keyword evidence="3" id="KW-0812">Transmembrane</keyword>
<dbReference type="Gene3D" id="1.10.287.130">
    <property type="match status" value="1"/>
</dbReference>
<feature type="transmembrane region" description="Helical" evidence="3">
    <location>
        <begin position="72"/>
        <end position="91"/>
    </location>
</feature>
<feature type="transmembrane region" description="Helical" evidence="3">
    <location>
        <begin position="191"/>
        <end position="213"/>
    </location>
</feature>
<evidence type="ECO:0000313" key="6">
    <source>
        <dbReference type="Proteomes" id="UP001596501"/>
    </source>
</evidence>
<dbReference type="PROSITE" id="PS50109">
    <property type="entry name" value="HIS_KIN"/>
    <property type="match status" value="1"/>
</dbReference>
<dbReference type="InterPro" id="IPR036890">
    <property type="entry name" value="HATPase_C_sf"/>
</dbReference>
<feature type="transmembrane region" description="Helical" evidence="3">
    <location>
        <begin position="138"/>
        <end position="157"/>
    </location>
</feature>
<keyword evidence="5" id="KW-0418">Kinase</keyword>
<organism evidence="5 6">
    <name type="scientific">Hydrogenophaga atypica</name>
    <dbReference type="NCBI Taxonomy" id="249409"/>
    <lineage>
        <taxon>Bacteria</taxon>
        <taxon>Pseudomonadati</taxon>
        <taxon>Pseudomonadota</taxon>
        <taxon>Betaproteobacteria</taxon>
        <taxon>Burkholderiales</taxon>
        <taxon>Comamonadaceae</taxon>
        <taxon>Hydrogenophaga</taxon>
    </lineage>
</organism>
<comment type="catalytic activity">
    <reaction evidence="1">
        <text>ATP + protein L-histidine = ADP + protein N-phospho-L-histidine.</text>
        <dbReference type="EC" id="2.7.13.3"/>
    </reaction>
</comment>
<sequence>MKAITAGLSRLDGAWADAWGQDRVLRLATDAPWPEVRAMHLRSQHQTVPFVLFVNLAFAILTAGIFTNAAGWTFMWAWISAQVVWTLYVWAAWRPRQRRPYVLATPWALTRVLLGAAVVSVLWSIAIWVWFSHADPDGRHFMVAIVVGNLCVGTLAMSSIASGVLAYVLPQVLATAVSLVVYPRSYVELELIALVLLALVLCWFGSYISRVLTANHMSKRRLKANLEELELARDHLLNSEKLASLGSLVAGVSHEVSTPLGVAVTACSAVADTLHGMQRDYDDRTLSQDVFEQTMTQAMAGVGMLQNNLDRAAQLISSFKHTVVSQVDDSLSDFEVMETVRTLLVSLQPVLWRVPVVPTLMGPAQLKVRSYPSALMQVLTNLMMNSALHAFEGVVSPEINIEVTDEKDQWTLTYHDNGVGVAPDVQQRIFEPFFTTRRGRGGTGLGLNIVYTLVTQRLGGRLEFWSDPAAGLRFRLDLPKLAPPAATVAAQDES</sequence>
<dbReference type="PANTHER" id="PTHR43065">
    <property type="entry name" value="SENSOR HISTIDINE KINASE"/>
    <property type="match status" value="1"/>
</dbReference>
<evidence type="ECO:0000256" key="1">
    <source>
        <dbReference type="ARBA" id="ARBA00000085"/>
    </source>
</evidence>
<feature type="transmembrane region" description="Helical" evidence="3">
    <location>
        <begin position="164"/>
        <end position="185"/>
    </location>
</feature>
<evidence type="ECO:0000256" key="3">
    <source>
        <dbReference type="SAM" id="Phobius"/>
    </source>
</evidence>
<dbReference type="Pfam" id="PF02518">
    <property type="entry name" value="HATPase_c"/>
    <property type="match status" value="1"/>
</dbReference>
<accession>A0ABW2QK86</accession>